<reference evidence="2" key="1">
    <citation type="journal article" date="2019" name="Int. J. Syst. Evol. Microbiol.">
        <title>The Global Catalogue of Microorganisms (GCM) 10K type strain sequencing project: providing services to taxonomists for standard genome sequencing and annotation.</title>
        <authorList>
            <consortium name="The Broad Institute Genomics Platform"/>
            <consortium name="The Broad Institute Genome Sequencing Center for Infectious Disease"/>
            <person name="Wu L."/>
            <person name="Ma J."/>
        </authorList>
    </citation>
    <scope>NUCLEOTIDE SEQUENCE [LARGE SCALE GENOMIC DNA]</scope>
    <source>
        <strain evidence="2">CCUG 54939</strain>
    </source>
</reference>
<comment type="caution">
    <text evidence="1">The sequence shown here is derived from an EMBL/GenBank/DDBJ whole genome shotgun (WGS) entry which is preliminary data.</text>
</comment>
<dbReference type="Proteomes" id="UP001595692">
    <property type="component" value="Unassembled WGS sequence"/>
</dbReference>
<protein>
    <submittedName>
        <fullName evidence="1">Uncharacterized protein</fullName>
    </submittedName>
</protein>
<dbReference type="RefSeq" id="WP_377154706.1">
    <property type="nucleotide sequence ID" value="NZ_JBHSAF010000015.1"/>
</dbReference>
<gene>
    <name evidence="1" type="ORF">ACFOSS_16595</name>
</gene>
<proteinExistence type="predicted"/>
<dbReference type="EMBL" id="JBHSAF010000015">
    <property type="protein sequence ID" value="MFC3915063.1"/>
    <property type="molecule type" value="Genomic_DNA"/>
</dbReference>
<keyword evidence="2" id="KW-1185">Reference proteome</keyword>
<evidence type="ECO:0000313" key="1">
    <source>
        <dbReference type="EMBL" id="MFC3915063.1"/>
    </source>
</evidence>
<sequence length="94" mass="10367">MVLVANIPLPAEMVYFNAKPYGQTKRILVTEAQTLMANPATLTFTPVPHLQAPAPAKCDHRLKHRATEQKTANYAKKIMATAPGLPLPDCTKYH</sequence>
<name>A0ABV8CSE0_9GAMM</name>
<accession>A0ABV8CSE0</accession>
<organism evidence="1 2">
    <name type="scientific">Pseudaeromonas sharmana</name>
    <dbReference type="NCBI Taxonomy" id="328412"/>
    <lineage>
        <taxon>Bacteria</taxon>
        <taxon>Pseudomonadati</taxon>
        <taxon>Pseudomonadota</taxon>
        <taxon>Gammaproteobacteria</taxon>
        <taxon>Aeromonadales</taxon>
        <taxon>Aeromonadaceae</taxon>
        <taxon>Pseudaeromonas</taxon>
    </lineage>
</organism>
<evidence type="ECO:0000313" key="2">
    <source>
        <dbReference type="Proteomes" id="UP001595692"/>
    </source>
</evidence>